<dbReference type="PRINTS" id="PR00039">
    <property type="entry name" value="HTHLYSR"/>
</dbReference>
<evidence type="ECO:0000313" key="6">
    <source>
        <dbReference type="EMBL" id="QDO83206.1"/>
    </source>
</evidence>
<dbReference type="Gene3D" id="1.10.10.10">
    <property type="entry name" value="Winged helix-like DNA-binding domain superfamily/Winged helix DNA-binding domain"/>
    <property type="match status" value="1"/>
</dbReference>
<evidence type="ECO:0000256" key="3">
    <source>
        <dbReference type="ARBA" id="ARBA00023125"/>
    </source>
</evidence>
<dbReference type="PANTHER" id="PTHR30346">
    <property type="entry name" value="TRANSCRIPTIONAL DUAL REGULATOR HCAR-RELATED"/>
    <property type="match status" value="1"/>
</dbReference>
<dbReference type="PANTHER" id="PTHR30346:SF10">
    <property type="entry name" value="TRANSCRIPTIONAL REGULATOR OF OXIDATIVE STRESS OXYR"/>
    <property type="match status" value="1"/>
</dbReference>
<accession>A0ABX5WWN9</accession>
<name>A0ABX5WWN9_9GAMM</name>
<keyword evidence="8" id="KW-1185">Reference proteome</keyword>
<organism evidence="6 8">
    <name type="scientific">Shewanella psychropiezotolerans</name>
    <dbReference type="NCBI Taxonomy" id="2593655"/>
    <lineage>
        <taxon>Bacteria</taxon>
        <taxon>Pseudomonadati</taxon>
        <taxon>Pseudomonadota</taxon>
        <taxon>Gammaproteobacteria</taxon>
        <taxon>Alteromonadales</taxon>
        <taxon>Shewanellaceae</taxon>
        <taxon>Shewanella</taxon>
    </lineage>
</organism>
<evidence type="ECO:0000313" key="8">
    <source>
        <dbReference type="Proteomes" id="UP000315947"/>
    </source>
</evidence>
<protein>
    <submittedName>
        <fullName evidence="6">LysR family transcriptional regulator</fullName>
    </submittedName>
</protein>
<dbReference type="Gene3D" id="3.40.190.10">
    <property type="entry name" value="Periplasmic binding protein-like II"/>
    <property type="match status" value="2"/>
</dbReference>
<dbReference type="PROSITE" id="PS50931">
    <property type="entry name" value="HTH_LYSR"/>
    <property type="match status" value="1"/>
</dbReference>
<dbReference type="SUPFAM" id="SSF53850">
    <property type="entry name" value="Periplasmic binding protein-like II"/>
    <property type="match status" value="1"/>
</dbReference>
<keyword evidence="2" id="KW-0805">Transcription regulation</keyword>
<dbReference type="EMBL" id="CP041614">
    <property type="protein sequence ID" value="QDO83206.1"/>
    <property type="molecule type" value="Genomic_DNA"/>
</dbReference>
<dbReference type="Pfam" id="PF00126">
    <property type="entry name" value="HTH_1"/>
    <property type="match status" value="1"/>
</dbReference>
<feature type="domain" description="HTH lysR-type" evidence="5">
    <location>
        <begin position="5"/>
        <end position="62"/>
    </location>
</feature>
<dbReference type="InterPro" id="IPR005119">
    <property type="entry name" value="LysR_subst-bd"/>
</dbReference>
<dbReference type="InterPro" id="IPR036388">
    <property type="entry name" value="WH-like_DNA-bd_sf"/>
</dbReference>
<evidence type="ECO:0000256" key="4">
    <source>
        <dbReference type="ARBA" id="ARBA00023163"/>
    </source>
</evidence>
<evidence type="ECO:0000256" key="1">
    <source>
        <dbReference type="ARBA" id="ARBA00009437"/>
    </source>
</evidence>
<dbReference type="RefSeq" id="WP_144045587.1">
    <property type="nucleotide sequence ID" value="NZ_CP041614.1"/>
</dbReference>
<evidence type="ECO:0000259" key="5">
    <source>
        <dbReference type="PROSITE" id="PS50931"/>
    </source>
</evidence>
<keyword evidence="3" id="KW-0238">DNA-binding</keyword>
<dbReference type="Pfam" id="PF03466">
    <property type="entry name" value="LysR_substrate"/>
    <property type="match status" value="1"/>
</dbReference>
<dbReference type="InterPro" id="IPR000847">
    <property type="entry name" value="LysR_HTH_N"/>
</dbReference>
<dbReference type="EMBL" id="CP041614">
    <property type="protein sequence ID" value="QDO83217.1"/>
    <property type="molecule type" value="Genomic_DNA"/>
</dbReference>
<comment type="similarity">
    <text evidence="1">Belongs to the LysR transcriptional regulatory family.</text>
</comment>
<gene>
    <name evidence="6" type="ORF">FM037_08160</name>
    <name evidence="7" type="ORF">FM037_08215</name>
</gene>
<evidence type="ECO:0000313" key="7">
    <source>
        <dbReference type="EMBL" id="QDO83217.1"/>
    </source>
</evidence>
<reference evidence="6 8" key="1">
    <citation type="submission" date="2019-07" db="EMBL/GenBank/DDBJ databases">
        <title>Shewanella sp. YLB-06 whole genomic sequence.</title>
        <authorList>
            <person name="Yu L."/>
        </authorList>
    </citation>
    <scope>NUCLEOTIDE SEQUENCE [LARGE SCALE GENOMIC DNA]</scope>
    <source>
        <strain evidence="6 8">YLB-06</strain>
    </source>
</reference>
<sequence>MNDLPSFKNLVYLVNLHQELNFHRAAKACGVSQSTLSTGIKNLEDMLGDKLLERHGNTFTFTAIGEDVVQRSRKLLAEANDMVSLVRQQGNVMTGNVRLGCISSIALFVLKSIFKHCDEAYPDLNLTIKEGSTDELIEALTKGELDMIFVAQPVDIGRHHYMKLGIDPFKFVVHPDLAEQLGEPLDYQNLPDESIYLLKGESSMSETELGPFFLDNKKKFSHQSATNLQTLALLVDAKVGAIFLPQMAIDYGLIKHSNAVVMQPPGEAPYREIGLMWRKSSIKVATLRTLGLAIQKLRYN</sequence>
<keyword evidence="4" id="KW-0804">Transcription</keyword>
<dbReference type="InterPro" id="IPR036390">
    <property type="entry name" value="WH_DNA-bd_sf"/>
</dbReference>
<evidence type="ECO:0000256" key="2">
    <source>
        <dbReference type="ARBA" id="ARBA00023015"/>
    </source>
</evidence>
<proteinExistence type="inferred from homology"/>
<dbReference type="SUPFAM" id="SSF46785">
    <property type="entry name" value="Winged helix' DNA-binding domain"/>
    <property type="match status" value="1"/>
</dbReference>
<dbReference type="Proteomes" id="UP000315947">
    <property type="component" value="Chromosome"/>
</dbReference>